<sequence length="561" mass="57026">MQAGARDGHADDAVPVATTAVADAGLLAREGTGAEVTARDAGSTAQALTAEAATDVEPATAVAVAAAAVADPAVDAGARPGGDQATWVAGWRLGCLVRALGAARRPERGHRHEPPSPAADVPSWKGRSSSSSSSGSRRCSIKDAPSAMEDSPACWASCVPSWTPPDWLVTFGARCGAALTAFSAATTLASPFLCLGAGILALFVPGPFASTITNVWVEVCLALLMLCMSLTLTPADIWGAITRPWLVALSLALEYGVAPLSALALGHIFRLSPINRVGLTLVACVNGGQASNLCTFIARGDLSISVLMTLSSSLLATVAIPGLSKLYLSGVVAVDAGGLAASTAKQVLAPLVAGVVVKACAGRVVDAVEPALSIVGIVALVIIVLGTTSLSAELIKATWSSTLAPVALFHIIGFWFGFGVARLLFRMRRPVATAIAFESGFKSPALSFVLAVRHFKDVEVQTASAVSILVLVPLAMGAAVAFHLCVRPEEPEGADGTGSSAADGAKADEENGLPDVPPLELPKVKAPPMDVDTEVNGLAPREVPATSNTAAVTSDKVVNGC</sequence>
<organism evidence="1 2">
    <name type="scientific">Pyropia yezoensis</name>
    <name type="common">Susabi-nori</name>
    <name type="synonym">Porphyra yezoensis</name>
    <dbReference type="NCBI Taxonomy" id="2788"/>
    <lineage>
        <taxon>Eukaryota</taxon>
        <taxon>Rhodophyta</taxon>
        <taxon>Bangiophyceae</taxon>
        <taxon>Bangiales</taxon>
        <taxon>Bangiaceae</taxon>
        <taxon>Pyropia</taxon>
    </lineage>
</organism>
<reference evidence="1" key="1">
    <citation type="submission" date="2019-11" db="EMBL/GenBank/DDBJ databases">
        <title>Nori genome reveals adaptations in red seaweeds to the harsh intertidal environment.</title>
        <authorList>
            <person name="Wang D."/>
            <person name="Mao Y."/>
        </authorList>
    </citation>
    <scope>NUCLEOTIDE SEQUENCE</scope>
    <source>
        <tissue evidence="1">Gametophyte</tissue>
    </source>
</reference>
<accession>A0ACC3CJ31</accession>
<protein>
    <submittedName>
        <fullName evidence="1">Uncharacterized protein</fullName>
    </submittedName>
</protein>
<dbReference type="EMBL" id="CM020620">
    <property type="protein sequence ID" value="KAK1869975.1"/>
    <property type="molecule type" value="Genomic_DNA"/>
</dbReference>
<name>A0ACC3CJ31_PYRYE</name>
<gene>
    <name evidence="1" type="ORF">I4F81_012440</name>
</gene>
<proteinExistence type="predicted"/>
<evidence type="ECO:0000313" key="2">
    <source>
        <dbReference type="Proteomes" id="UP000798662"/>
    </source>
</evidence>
<comment type="caution">
    <text evidence="1">The sequence shown here is derived from an EMBL/GenBank/DDBJ whole genome shotgun (WGS) entry which is preliminary data.</text>
</comment>
<evidence type="ECO:0000313" key="1">
    <source>
        <dbReference type="EMBL" id="KAK1869975.1"/>
    </source>
</evidence>
<keyword evidence="2" id="KW-1185">Reference proteome</keyword>
<dbReference type="Proteomes" id="UP000798662">
    <property type="component" value="Chromosome 3"/>
</dbReference>